<evidence type="ECO:0000259" key="1">
    <source>
        <dbReference type="Pfam" id="PF13538"/>
    </source>
</evidence>
<dbReference type="PANTHER" id="PTHR11070">
    <property type="entry name" value="UVRD / RECB / PCRA DNA HELICASE FAMILY MEMBER"/>
    <property type="match status" value="1"/>
</dbReference>
<dbReference type="InterPro" id="IPR000212">
    <property type="entry name" value="DNA_helicase_UvrD/REP"/>
</dbReference>
<dbReference type="SUPFAM" id="SSF52540">
    <property type="entry name" value="P-loop containing nucleoside triphosphate hydrolases"/>
    <property type="match status" value="1"/>
</dbReference>
<proteinExistence type="predicted"/>
<dbReference type="InterPro" id="IPR027785">
    <property type="entry name" value="UvrD-like_helicase_C"/>
</dbReference>
<evidence type="ECO:0000313" key="3">
    <source>
        <dbReference type="Proteomes" id="UP000217895"/>
    </source>
</evidence>
<dbReference type="GO" id="GO:0000725">
    <property type="term" value="P:recombinational repair"/>
    <property type="evidence" value="ECO:0007669"/>
    <property type="project" value="TreeGrafter"/>
</dbReference>
<sequence>MQWIDFQKTMHQRSIFSELDETQKQARNFNLRGHSLIRGVAGSGKSLVLQQRVKKLVEEKFDRILVLSYNRYMQGWIESNLTYPVECSTFHRWAFQNFQYRYVSDRARESRQKLIELAHQSDLNYQAILVDEAQDFYDEWFQALLKVLDRQTNSLFFVYDNTQSIYGQEHRRRSGWSWAKLGIDVVGRSQIFDLNYRNSPEILELAWKFIQPALAKAEIKIEKRENSPSIDKLIEPKKKASRSSGISPLLVQIESEKIAIEIANQVKTALESCAKSSIGILFHSGDEKARAIKTQLSKELFRLGVSHHAPMTSSERDKNFTARSSVLIDSWNAAKGIEFDAVIIVLAEISEEFEEQAGLYTAMTRAKDHLVFVYENRSGIVDILEDILTSPDQLSES</sequence>
<keyword evidence="2" id="KW-0347">Helicase</keyword>
<name>A0A1Z4JKY8_LEPBY</name>
<dbReference type="PANTHER" id="PTHR11070:SF2">
    <property type="entry name" value="ATP-DEPENDENT DNA HELICASE SRS2"/>
    <property type="match status" value="1"/>
</dbReference>
<reference evidence="2 3" key="1">
    <citation type="submission" date="2017-06" db="EMBL/GenBank/DDBJ databases">
        <title>Genome sequencing of cyanobaciteial culture collection at National Institute for Environmental Studies (NIES).</title>
        <authorList>
            <person name="Hirose Y."/>
            <person name="Shimura Y."/>
            <person name="Fujisawa T."/>
            <person name="Nakamura Y."/>
            <person name="Kawachi M."/>
        </authorList>
    </citation>
    <scope>NUCLEOTIDE SEQUENCE [LARGE SCALE GENOMIC DNA]</scope>
    <source>
        <strain evidence="2 3">NIES-2135</strain>
    </source>
</reference>
<gene>
    <name evidence="2" type="ORF">NIES2135_41210</name>
</gene>
<keyword evidence="2" id="KW-0067">ATP-binding</keyword>
<protein>
    <submittedName>
        <fullName evidence="2">DNA helicase II</fullName>
    </submittedName>
</protein>
<evidence type="ECO:0000313" key="2">
    <source>
        <dbReference type="EMBL" id="BAY57257.1"/>
    </source>
</evidence>
<feature type="domain" description="UvrD-like helicase C-terminal" evidence="1">
    <location>
        <begin position="327"/>
        <end position="373"/>
    </location>
</feature>
<dbReference type="Pfam" id="PF13245">
    <property type="entry name" value="AAA_19"/>
    <property type="match status" value="1"/>
</dbReference>
<dbReference type="AlphaFoldDB" id="A0A1Z4JKY8"/>
<dbReference type="GO" id="GO:0003677">
    <property type="term" value="F:DNA binding"/>
    <property type="evidence" value="ECO:0007669"/>
    <property type="project" value="InterPro"/>
</dbReference>
<dbReference type="Gene3D" id="3.40.50.300">
    <property type="entry name" value="P-loop containing nucleotide triphosphate hydrolases"/>
    <property type="match status" value="2"/>
</dbReference>
<dbReference type="CDD" id="cd18809">
    <property type="entry name" value="SF1_C_RecD"/>
    <property type="match status" value="1"/>
</dbReference>
<dbReference type="Pfam" id="PF13538">
    <property type="entry name" value="UvrD_C_2"/>
    <property type="match status" value="1"/>
</dbReference>
<keyword evidence="2" id="KW-0378">Hydrolase</keyword>
<dbReference type="GO" id="GO:0005524">
    <property type="term" value="F:ATP binding"/>
    <property type="evidence" value="ECO:0007669"/>
    <property type="project" value="InterPro"/>
</dbReference>
<dbReference type="InterPro" id="IPR027417">
    <property type="entry name" value="P-loop_NTPase"/>
</dbReference>
<accession>A0A1Z4JKY8</accession>
<dbReference type="Proteomes" id="UP000217895">
    <property type="component" value="Chromosome"/>
</dbReference>
<keyword evidence="2" id="KW-0547">Nucleotide-binding</keyword>
<keyword evidence="3" id="KW-1185">Reference proteome</keyword>
<organism evidence="2 3">
    <name type="scientific">Leptolyngbya boryana NIES-2135</name>
    <dbReference type="NCBI Taxonomy" id="1973484"/>
    <lineage>
        <taxon>Bacteria</taxon>
        <taxon>Bacillati</taxon>
        <taxon>Cyanobacteriota</taxon>
        <taxon>Cyanophyceae</taxon>
        <taxon>Leptolyngbyales</taxon>
        <taxon>Leptolyngbyaceae</taxon>
        <taxon>Leptolyngbya group</taxon>
        <taxon>Leptolyngbya</taxon>
    </lineage>
</organism>
<dbReference type="EMBL" id="AP018203">
    <property type="protein sequence ID" value="BAY57257.1"/>
    <property type="molecule type" value="Genomic_DNA"/>
</dbReference>
<dbReference type="GO" id="GO:0043138">
    <property type="term" value="F:3'-5' DNA helicase activity"/>
    <property type="evidence" value="ECO:0007669"/>
    <property type="project" value="TreeGrafter"/>
</dbReference>